<reference evidence="2 3" key="1">
    <citation type="journal article" date="2011" name="Int. J. Syst. Evol. Microbiol.">
        <title>Zhongshania antarctica gen. nov., sp. nov. and Zhongshania guokunii sp. nov., gammaproteobacteria respectively isolated from coastal attached (fast) ice and surface seawater of the Antarctic.</title>
        <authorList>
            <person name="Li H.J."/>
            <person name="Zhang X.Y."/>
            <person name="Chen C.X."/>
            <person name="Zhang Y.J."/>
            <person name="Gao Z.M."/>
            <person name="Yu Y."/>
            <person name="Chen X.L."/>
            <person name="Chen B."/>
            <person name="Zhang Y.Z."/>
        </authorList>
    </citation>
    <scope>NUCLEOTIDE SEQUENCE [LARGE SCALE GENOMIC DNA]</scope>
    <source>
        <strain evidence="2 3">ZS6-22T</strain>
    </source>
</reference>
<sequence>MKEKIAIGIGIVSFGFIDYGLGLLADILGLPRYFDLGDGAIVTRGSGRYSYDQETIGGSTDISYYFLFVSAMFAWRVYHWALSGKIRGNIPLESRITWSFWFFGMTAYIVVTTPIWKIDMPSIVQRLVVLICAGGIAWVAYNKHGKVMMNIRSSDGNDAK</sequence>
<keyword evidence="1" id="KW-1133">Transmembrane helix</keyword>
<dbReference type="EMBL" id="JBFRYA010000017">
    <property type="protein sequence ID" value="MEX1670460.1"/>
    <property type="molecule type" value="Genomic_DNA"/>
</dbReference>
<keyword evidence="1" id="KW-0812">Transmembrane</keyword>
<evidence type="ECO:0000313" key="2">
    <source>
        <dbReference type="EMBL" id="MEX1670460.1"/>
    </source>
</evidence>
<keyword evidence="3" id="KW-1185">Reference proteome</keyword>
<dbReference type="RefSeq" id="WP_368382791.1">
    <property type="nucleotide sequence ID" value="NZ_JBFRYA010000017.1"/>
</dbReference>
<dbReference type="Proteomes" id="UP001557485">
    <property type="component" value="Unassembled WGS sequence"/>
</dbReference>
<protein>
    <submittedName>
        <fullName evidence="2">Uncharacterized protein</fullName>
    </submittedName>
</protein>
<gene>
    <name evidence="2" type="ORF">AB4876_16180</name>
</gene>
<evidence type="ECO:0000313" key="3">
    <source>
        <dbReference type="Proteomes" id="UP001557485"/>
    </source>
</evidence>
<name>A0ABV3UAF9_9GAMM</name>
<keyword evidence="1" id="KW-0472">Membrane</keyword>
<feature type="transmembrane region" description="Helical" evidence="1">
    <location>
        <begin position="62"/>
        <end position="78"/>
    </location>
</feature>
<comment type="caution">
    <text evidence="2">The sequence shown here is derived from an EMBL/GenBank/DDBJ whole genome shotgun (WGS) entry which is preliminary data.</text>
</comment>
<feature type="transmembrane region" description="Helical" evidence="1">
    <location>
        <begin position="7"/>
        <end position="28"/>
    </location>
</feature>
<feature type="transmembrane region" description="Helical" evidence="1">
    <location>
        <begin position="123"/>
        <end position="141"/>
    </location>
</feature>
<feature type="transmembrane region" description="Helical" evidence="1">
    <location>
        <begin position="98"/>
        <end position="117"/>
    </location>
</feature>
<evidence type="ECO:0000256" key="1">
    <source>
        <dbReference type="SAM" id="Phobius"/>
    </source>
</evidence>
<accession>A0ABV3UAF9</accession>
<proteinExistence type="predicted"/>
<organism evidence="2 3">
    <name type="scientific">Zhongshania guokunii</name>
    <dbReference type="NCBI Taxonomy" id="641783"/>
    <lineage>
        <taxon>Bacteria</taxon>
        <taxon>Pseudomonadati</taxon>
        <taxon>Pseudomonadota</taxon>
        <taxon>Gammaproteobacteria</taxon>
        <taxon>Cellvibrionales</taxon>
        <taxon>Spongiibacteraceae</taxon>
        <taxon>Zhongshania</taxon>
    </lineage>
</organism>